<proteinExistence type="predicted"/>
<accession>A0A6C0HR50</accession>
<dbReference type="EMBL" id="MN740005">
    <property type="protein sequence ID" value="QHT82979.1"/>
    <property type="molecule type" value="Genomic_DNA"/>
</dbReference>
<evidence type="ECO:0000313" key="1">
    <source>
        <dbReference type="EMBL" id="QHT82979.1"/>
    </source>
</evidence>
<name>A0A6C0HR50_9ZZZZ</name>
<protein>
    <submittedName>
        <fullName evidence="1">Uncharacterized protein</fullName>
    </submittedName>
</protein>
<organism evidence="1">
    <name type="scientific">viral metagenome</name>
    <dbReference type="NCBI Taxonomy" id="1070528"/>
    <lineage>
        <taxon>unclassified sequences</taxon>
        <taxon>metagenomes</taxon>
        <taxon>organismal metagenomes</taxon>
    </lineage>
</organism>
<reference evidence="1" key="1">
    <citation type="journal article" date="2020" name="Nature">
        <title>Giant virus diversity and host interactions through global metagenomics.</title>
        <authorList>
            <person name="Schulz F."/>
            <person name="Roux S."/>
            <person name="Paez-Espino D."/>
            <person name="Jungbluth S."/>
            <person name="Walsh D.A."/>
            <person name="Denef V.J."/>
            <person name="McMahon K.D."/>
            <person name="Konstantinidis K.T."/>
            <person name="Eloe-Fadrosh E.A."/>
            <person name="Kyrpides N.C."/>
            <person name="Woyke T."/>
        </authorList>
    </citation>
    <scope>NUCLEOTIDE SEQUENCE</scope>
    <source>
        <strain evidence="1">GVMAG-M-3300023184-165</strain>
    </source>
</reference>
<dbReference type="AlphaFoldDB" id="A0A6C0HR50"/>
<sequence>MKHDTLGQFDSCVGININDCSYIYTDNSRADSNKFVTTLEEKNLFQNINENCDDDDNDDSNNIVASIYRYKFTQEFMDELYKFSKVHQYDDRTAFKEAWEEWVQDAEELIEAETTRLQELGYDGDILDKMFKSARYYFRKKSTVKPDPKPRRKYIGVQKELLDIMDSHISRGLANDDYKPSEGFNNFCINNVDSLKTEVARLLENNIDSNEIMNKIKKTYKNRYFMIINK</sequence>